<dbReference type="SUPFAM" id="SSF52242">
    <property type="entry name" value="Cobalamin (vitamin B12)-binding domain"/>
    <property type="match status" value="1"/>
</dbReference>
<dbReference type="SMART" id="SM00422">
    <property type="entry name" value="HTH_MERR"/>
    <property type="match status" value="1"/>
</dbReference>
<dbReference type="RefSeq" id="WP_151076739.1">
    <property type="nucleotide sequence ID" value="NZ_CP047647.1"/>
</dbReference>
<dbReference type="PANTHER" id="PTHR30204:SF69">
    <property type="entry name" value="MERR-FAMILY TRANSCRIPTIONAL REGULATOR"/>
    <property type="match status" value="1"/>
</dbReference>
<keyword evidence="1" id="KW-0678">Repressor</keyword>
<evidence type="ECO:0000256" key="3">
    <source>
        <dbReference type="ARBA" id="ARBA00023125"/>
    </source>
</evidence>
<protein>
    <submittedName>
        <fullName evidence="5">MerR family transcriptional regulator</fullName>
    </submittedName>
</protein>
<reference evidence="5 6" key="1">
    <citation type="submission" date="2019-09" db="EMBL/GenBank/DDBJ databases">
        <title>Genome sequence of Hymenobacter sp. M3.</title>
        <authorList>
            <person name="Srinivasan S."/>
        </authorList>
    </citation>
    <scope>NUCLEOTIDE SEQUENCE [LARGE SCALE GENOMIC DNA]</scope>
    <source>
        <strain evidence="5 6">M3</strain>
    </source>
</reference>
<name>A0A7L4ZVT8_9BACT</name>
<dbReference type="Pfam" id="PF02607">
    <property type="entry name" value="B12-binding_2"/>
    <property type="match status" value="1"/>
</dbReference>
<dbReference type="Gene3D" id="1.10.1660.10">
    <property type="match status" value="1"/>
</dbReference>
<dbReference type="GO" id="GO:0003677">
    <property type="term" value="F:DNA binding"/>
    <property type="evidence" value="ECO:0007669"/>
    <property type="project" value="UniProtKB-KW"/>
</dbReference>
<keyword evidence="3" id="KW-0238">DNA-binding</keyword>
<comment type="caution">
    <text evidence="5">The sequence shown here is derived from an EMBL/GenBank/DDBJ whole genome shotgun (WGS) entry which is preliminary data.</text>
</comment>
<dbReference type="InterPro" id="IPR009061">
    <property type="entry name" value="DNA-bd_dom_put_sf"/>
</dbReference>
<accession>A0A7L4ZVT8</accession>
<keyword evidence="4" id="KW-0804">Transcription</keyword>
<dbReference type="Gene3D" id="1.10.1240.10">
    <property type="entry name" value="Methionine synthase domain"/>
    <property type="match status" value="1"/>
</dbReference>
<dbReference type="PROSITE" id="PS50937">
    <property type="entry name" value="HTH_MERR_2"/>
    <property type="match status" value="1"/>
</dbReference>
<keyword evidence="2" id="KW-0805">Transcription regulation</keyword>
<dbReference type="Gene3D" id="3.40.50.280">
    <property type="entry name" value="Cobalamin-binding domain"/>
    <property type="match status" value="1"/>
</dbReference>
<dbReference type="GO" id="GO:0046872">
    <property type="term" value="F:metal ion binding"/>
    <property type="evidence" value="ECO:0007669"/>
    <property type="project" value="InterPro"/>
</dbReference>
<dbReference type="Proteomes" id="UP000326380">
    <property type="component" value="Unassembled WGS sequence"/>
</dbReference>
<dbReference type="PROSITE" id="PS51332">
    <property type="entry name" value="B12_BINDING"/>
    <property type="match status" value="1"/>
</dbReference>
<dbReference type="InterPro" id="IPR006158">
    <property type="entry name" value="Cobalamin-bd"/>
</dbReference>
<dbReference type="Pfam" id="PF13411">
    <property type="entry name" value="MerR_1"/>
    <property type="match status" value="1"/>
</dbReference>
<dbReference type="CDD" id="cd01104">
    <property type="entry name" value="HTH_MlrA-CarA"/>
    <property type="match status" value="1"/>
</dbReference>
<keyword evidence="6" id="KW-1185">Reference proteome</keyword>
<gene>
    <name evidence="5" type="ORF">F0P96_00185</name>
</gene>
<evidence type="ECO:0000313" key="6">
    <source>
        <dbReference type="Proteomes" id="UP000326380"/>
    </source>
</evidence>
<evidence type="ECO:0000313" key="5">
    <source>
        <dbReference type="EMBL" id="KAA9339091.1"/>
    </source>
</evidence>
<evidence type="ECO:0000256" key="2">
    <source>
        <dbReference type="ARBA" id="ARBA00023015"/>
    </source>
</evidence>
<dbReference type="AlphaFoldDB" id="A0A7L4ZVT8"/>
<evidence type="ECO:0000256" key="1">
    <source>
        <dbReference type="ARBA" id="ARBA00022491"/>
    </source>
</evidence>
<dbReference type="InterPro" id="IPR036594">
    <property type="entry name" value="Meth_synthase_dom"/>
</dbReference>
<dbReference type="InterPro" id="IPR003759">
    <property type="entry name" value="Cbl-bd_cap"/>
</dbReference>
<dbReference type="GO" id="GO:0031419">
    <property type="term" value="F:cobalamin binding"/>
    <property type="evidence" value="ECO:0007669"/>
    <property type="project" value="InterPro"/>
</dbReference>
<organism evidence="5 6">
    <name type="scientific">Hymenobacter busanensis</name>
    <dbReference type="NCBI Taxonomy" id="2607656"/>
    <lineage>
        <taxon>Bacteria</taxon>
        <taxon>Pseudomonadati</taxon>
        <taxon>Bacteroidota</taxon>
        <taxon>Cytophagia</taxon>
        <taxon>Cytophagales</taxon>
        <taxon>Hymenobacteraceae</taxon>
        <taxon>Hymenobacter</taxon>
    </lineage>
</organism>
<dbReference type="SUPFAM" id="SSF46955">
    <property type="entry name" value="Putative DNA-binding domain"/>
    <property type="match status" value="1"/>
</dbReference>
<dbReference type="InterPro" id="IPR047057">
    <property type="entry name" value="MerR_fam"/>
</dbReference>
<dbReference type="InterPro" id="IPR036724">
    <property type="entry name" value="Cobalamin-bd_sf"/>
</dbReference>
<dbReference type="InterPro" id="IPR000551">
    <property type="entry name" value="MerR-type_HTH_dom"/>
</dbReference>
<dbReference type="EMBL" id="VTWU01000001">
    <property type="protein sequence ID" value="KAA9339091.1"/>
    <property type="molecule type" value="Genomic_DNA"/>
</dbReference>
<evidence type="ECO:0000256" key="4">
    <source>
        <dbReference type="ARBA" id="ARBA00023163"/>
    </source>
</evidence>
<proteinExistence type="predicted"/>
<dbReference type="PANTHER" id="PTHR30204">
    <property type="entry name" value="REDOX-CYCLING DRUG-SENSING TRANSCRIPTIONAL ACTIVATOR SOXR"/>
    <property type="match status" value="1"/>
</dbReference>
<dbReference type="GO" id="GO:0003700">
    <property type="term" value="F:DNA-binding transcription factor activity"/>
    <property type="evidence" value="ECO:0007669"/>
    <property type="project" value="InterPro"/>
</dbReference>
<sequence length="299" mass="33940">MGHFSIKDLESLSGIKAHTIRMWEQRYGVLRPVRTATNIRTYCDSDLRRLLNVATLCERGQRISQVASLSEQELCSAVAACCDDPHQHNPQITALLMATLDMDERRFSCTLTQAAQELGFEATVLNIIYPFLYRVGVLWQTGSLNPAQEHMASHLLRQKLLAASDALGPSDEDEAPRWVLFLPAGELHELALLFMNYLLRARGHHVLYLGQNLPVEELASICQCYQPQHIATVLTTVPERDRLQTFVDELARLCPAIDFVLYGPLVHQPELQLPTRFVRLQRMTDFIQLAEQLRVAVVR</sequence>